<keyword evidence="2" id="KW-1185">Reference proteome</keyword>
<name>A0A7T4T864_9BURK</name>
<protein>
    <submittedName>
        <fullName evidence="1">Uncharacterized protein</fullName>
    </submittedName>
</protein>
<gene>
    <name evidence="1" type="ORF">I6I06_12490</name>
</gene>
<dbReference type="EMBL" id="CP066075">
    <property type="protein sequence ID" value="QQC63125.1"/>
    <property type="molecule type" value="Genomic_DNA"/>
</dbReference>
<reference evidence="1 2" key="1">
    <citation type="submission" date="2020-12" db="EMBL/GenBank/DDBJ databases">
        <title>FDA dAtabase for Regulatory Grade micrObial Sequences (FDA-ARGOS): Supporting development and validation of Infectious Disease Dx tests.</title>
        <authorList>
            <person name="Nelson B."/>
            <person name="Plummer A."/>
            <person name="Tallon L."/>
            <person name="Sadzewicz L."/>
            <person name="Zhao X."/>
            <person name="Boylan J."/>
            <person name="Ott S."/>
            <person name="Bowen H."/>
            <person name="Vavikolanu K."/>
            <person name="Mehta A."/>
            <person name="Aluvathingal J."/>
            <person name="Nadendla S."/>
            <person name="Myers T."/>
            <person name="Yan Y."/>
            <person name="Sichtig H."/>
        </authorList>
    </citation>
    <scope>NUCLEOTIDE SEQUENCE [LARGE SCALE GENOMIC DNA]</scope>
    <source>
        <strain evidence="1 2">FDAARGOS_1049</strain>
    </source>
</reference>
<accession>A0A7T4T864</accession>
<evidence type="ECO:0000313" key="2">
    <source>
        <dbReference type="Proteomes" id="UP000595610"/>
    </source>
</evidence>
<sequence>MTELSNPMANEGAKMTMPDERALAVIRARELLVELSQSRGSVDTEMLRERAKHVLRHYLDNGMVALIAMETVWLDMPRRI</sequence>
<dbReference type="KEGG" id="pgis:I6I06_12490"/>
<dbReference type="RefSeq" id="WP_167335655.1">
    <property type="nucleotide sequence ID" value="NZ_CP066075.1"/>
</dbReference>
<dbReference type="Proteomes" id="UP000595610">
    <property type="component" value="Chromosome 1"/>
</dbReference>
<evidence type="ECO:0000313" key="1">
    <source>
        <dbReference type="EMBL" id="QQC63125.1"/>
    </source>
</evidence>
<dbReference type="InterPro" id="IPR049723">
    <property type="entry name" value="BPSL0761-like"/>
</dbReference>
<organism evidence="1 2">
    <name type="scientific">Paraburkholderia ginsengisoli</name>
    <dbReference type="NCBI Taxonomy" id="311231"/>
    <lineage>
        <taxon>Bacteria</taxon>
        <taxon>Pseudomonadati</taxon>
        <taxon>Pseudomonadota</taxon>
        <taxon>Betaproteobacteria</taxon>
        <taxon>Burkholderiales</taxon>
        <taxon>Burkholderiaceae</taxon>
        <taxon>Paraburkholderia</taxon>
    </lineage>
</organism>
<dbReference type="NCBIfam" id="NF041728">
    <property type="entry name" value="BPSL0761_fam"/>
    <property type="match status" value="1"/>
</dbReference>
<dbReference type="AlphaFoldDB" id="A0A7T4T864"/>
<proteinExistence type="predicted"/>